<keyword evidence="2" id="KW-0472">Membrane</keyword>
<reference evidence="3 4" key="3">
    <citation type="journal article" date="2020" name="Int. J. Syst. Evol. Microbiol.">
        <title>Corynebacterium silvaticum sp. nov., a unique group of NTTB corynebacteria in wild boar and roe deer.</title>
        <authorList>
            <person name="Dangel A."/>
            <person name="Berger A."/>
            <person name="Rau J."/>
            <person name="Eisenberg T."/>
            <person name="Kampfer P."/>
            <person name="Margos G."/>
            <person name="Contzen M."/>
            <person name="Busse H.J."/>
            <person name="Konrad R."/>
            <person name="Peters M."/>
            <person name="Sting R."/>
            <person name="Sing A."/>
        </authorList>
    </citation>
    <scope>NUCLEOTIDE SEQUENCE [LARGE SCALE GENOMIC DNA]</scope>
    <source>
        <strain evidence="3 4">PO100/5</strain>
    </source>
</reference>
<keyword evidence="2" id="KW-0812">Transmembrane</keyword>
<evidence type="ECO:0000313" key="4">
    <source>
        <dbReference type="Proteomes" id="UP000195652"/>
    </source>
</evidence>
<dbReference type="AlphaFoldDB" id="A0A7Y4LJ55"/>
<dbReference type="RefSeq" id="WP_087453717.1">
    <property type="nucleotide sequence ID" value="NZ_CP021417.2"/>
</dbReference>
<sequence length="110" mass="11638">MADLLSRAGVIADLALDRAERAGILSALLTVAAIATALFWVAGDAAPWWLLILASVWPGRTVARAAGQVAEWRQAREAAPPAERRSLEAITLAPLPDPPPSPPSFAPRRP</sequence>
<dbReference type="KEGG" id="csil:CBE74_04555"/>
<organism evidence="3 4">
    <name type="scientific">Corynebacterium silvaticum</name>
    <dbReference type="NCBI Taxonomy" id="2320431"/>
    <lineage>
        <taxon>Bacteria</taxon>
        <taxon>Bacillati</taxon>
        <taxon>Actinomycetota</taxon>
        <taxon>Actinomycetes</taxon>
        <taxon>Mycobacteriales</taxon>
        <taxon>Corynebacteriaceae</taxon>
        <taxon>Corynebacterium</taxon>
    </lineage>
</organism>
<evidence type="ECO:0000256" key="1">
    <source>
        <dbReference type="SAM" id="MobiDB-lite"/>
    </source>
</evidence>
<proteinExistence type="predicted"/>
<feature type="region of interest" description="Disordered" evidence="1">
    <location>
        <begin position="89"/>
        <end position="110"/>
    </location>
</feature>
<gene>
    <name evidence="3" type="ORF">CBE74_04555</name>
</gene>
<feature type="compositionally biased region" description="Pro residues" evidence="1">
    <location>
        <begin position="95"/>
        <end position="110"/>
    </location>
</feature>
<keyword evidence="4" id="KW-1185">Reference proteome</keyword>
<reference evidence="3 4" key="4">
    <citation type="journal article" date="2020" name="PLoS ONE">
        <title>Taxonomic classification of strain PO100/5 shows a broader geographic distribution and genetic markers of the recently described Corynebacterium silvaticum.</title>
        <authorList>
            <person name="Viana M.V.C."/>
            <person name="Profeta R."/>
            <person name="da Silva A.L."/>
            <person name="Hurtado R."/>
            <person name="Cerqueira J.C."/>
            <person name="Ribeiro B.F.S."/>
            <person name="Almeida M.O."/>
            <person name="Morais-Rodrigues F."/>
            <person name="Soares S.C."/>
            <person name="Oliveira M."/>
            <person name="Tavares L."/>
            <person name="Figueiredo H."/>
            <person name="Wattam A.R."/>
            <person name="Barh D."/>
            <person name="Ghosh P."/>
            <person name="Silva A."/>
            <person name="Azevedo V."/>
        </authorList>
    </citation>
    <scope>NUCLEOTIDE SEQUENCE [LARGE SCALE GENOMIC DNA]</scope>
    <source>
        <strain evidence="3 4">PO100/5</strain>
    </source>
</reference>
<keyword evidence="2" id="KW-1133">Transmembrane helix</keyword>
<feature type="transmembrane region" description="Helical" evidence="2">
    <location>
        <begin position="22"/>
        <end position="42"/>
    </location>
</feature>
<dbReference type="EMBL" id="CP021417">
    <property type="protein sequence ID" value="ARU45886.1"/>
    <property type="molecule type" value="Genomic_DNA"/>
</dbReference>
<evidence type="ECO:0000313" key="3">
    <source>
        <dbReference type="EMBL" id="ARU45886.1"/>
    </source>
</evidence>
<dbReference type="GeneID" id="75007533"/>
<protein>
    <submittedName>
        <fullName evidence="3">Uncharacterized protein</fullName>
    </submittedName>
</protein>
<reference evidence="3 4" key="1">
    <citation type="journal article" date="2014" name="BMC Vet. Res.">
        <title>First report of Corynebacterium pseudotuberculosis from caseous lymphadenitis lesions in Black Alentejano pig (Sus scrofa domesticus).</title>
        <authorList>
            <person name="Oliveira M."/>
            <person name="Barroco C."/>
            <person name="Mottola C."/>
            <person name="Santos R."/>
            <person name="Lemsaddek A."/>
            <person name="Tavares L."/>
            <person name="Semedo-Lemsaddek T."/>
        </authorList>
    </citation>
    <scope>NUCLEOTIDE SEQUENCE [LARGE SCALE GENOMIC DNA]</scope>
    <source>
        <strain evidence="3 4">PO100/5</strain>
    </source>
</reference>
<evidence type="ECO:0000256" key="2">
    <source>
        <dbReference type="SAM" id="Phobius"/>
    </source>
</evidence>
<dbReference type="Proteomes" id="UP000195652">
    <property type="component" value="Chromosome"/>
</dbReference>
<accession>A0A7Y4LJ55</accession>
<name>A0A7Y4LJ55_9CORY</name>
<reference evidence="3 4" key="2">
    <citation type="journal article" date="2020" name="Antonie Van Leeuwenhoek">
        <title>Phylogenomic characterisation of a novel corynebacterial species pathogenic to animals.</title>
        <authorList>
            <person name="Moller J."/>
            <person name="Musella L."/>
            <person name="Melnikov V."/>
            <person name="Geissdorfer W."/>
            <person name="Burkovski A."/>
            <person name="Sangal V."/>
        </authorList>
    </citation>
    <scope>NUCLEOTIDE SEQUENCE [LARGE SCALE GENOMIC DNA]</scope>
    <source>
        <strain evidence="3 4">PO100/5</strain>
    </source>
</reference>